<dbReference type="Pfam" id="PF00133">
    <property type="entry name" value="tRNA-synt_1"/>
    <property type="match status" value="1"/>
</dbReference>
<feature type="domain" description="Aminoacyl-tRNA synthetase class Ia" evidence="12">
    <location>
        <begin position="440"/>
        <end position="656"/>
    </location>
</feature>
<proteinExistence type="inferred from homology"/>
<evidence type="ECO:0000256" key="10">
    <source>
        <dbReference type="RuleBase" id="RU363035"/>
    </source>
</evidence>
<evidence type="ECO:0000259" key="13">
    <source>
        <dbReference type="Pfam" id="PF08264"/>
    </source>
</evidence>
<reference evidence="15 16" key="1">
    <citation type="submission" date="2020-07" db="EMBL/GenBank/DDBJ databases">
        <title>Halosimplex pelagicum sp. nov. and Halosimplex rubrum sp. nov., isolated from salted brown alga Laminaria, and emended description of the genus Halosimplex.</title>
        <authorList>
            <person name="Cui H."/>
        </authorList>
    </citation>
    <scope>NUCLEOTIDE SEQUENCE [LARGE SCALE GENOMIC DNA]</scope>
    <source>
        <strain evidence="15 16">R27</strain>
    </source>
</reference>
<evidence type="ECO:0000256" key="4">
    <source>
        <dbReference type="ARBA" id="ARBA00022741"/>
    </source>
</evidence>
<evidence type="ECO:0000256" key="11">
    <source>
        <dbReference type="SAM" id="MobiDB-lite"/>
    </source>
</evidence>
<evidence type="ECO:0000313" key="15">
    <source>
        <dbReference type="EMBL" id="QLH76670.1"/>
    </source>
</evidence>
<evidence type="ECO:0000256" key="6">
    <source>
        <dbReference type="ARBA" id="ARBA00022917"/>
    </source>
</evidence>
<keyword evidence="5 10" id="KW-0067">ATP-binding</keyword>
<evidence type="ECO:0000256" key="9">
    <source>
        <dbReference type="NCBIfam" id="TIGR00396"/>
    </source>
</evidence>
<dbReference type="GO" id="GO:0005524">
    <property type="term" value="F:ATP binding"/>
    <property type="evidence" value="ECO:0007669"/>
    <property type="project" value="UniProtKB-KW"/>
</dbReference>
<dbReference type="InterPro" id="IPR001412">
    <property type="entry name" value="aa-tRNA-synth_I_CS"/>
</dbReference>
<dbReference type="PANTHER" id="PTHR43740:SF2">
    <property type="entry name" value="LEUCINE--TRNA LIGASE, MITOCHONDRIAL"/>
    <property type="match status" value="1"/>
</dbReference>
<dbReference type="InterPro" id="IPR002302">
    <property type="entry name" value="Leu-tRNA-ligase"/>
</dbReference>
<dbReference type="Gene3D" id="3.90.740.10">
    <property type="entry name" value="Valyl/Leucyl/Isoleucyl-tRNA synthetase, editing domain"/>
    <property type="match status" value="1"/>
</dbReference>
<dbReference type="GO" id="GO:0006429">
    <property type="term" value="P:leucyl-tRNA aminoacylation"/>
    <property type="evidence" value="ECO:0007669"/>
    <property type="project" value="UniProtKB-UniRule"/>
</dbReference>
<dbReference type="EC" id="6.1.1.4" evidence="2 9"/>
<comment type="similarity">
    <text evidence="1 10">Belongs to the class-I aminoacyl-tRNA synthetase family.</text>
</comment>
<dbReference type="OrthoDB" id="23906at2157"/>
<dbReference type="Gene3D" id="1.10.10.720">
    <property type="entry name" value="leucyl-tRNA synthetase"/>
    <property type="match status" value="1"/>
</dbReference>
<dbReference type="FunFam" id="1.10.730.10:FF:000002">
    <property type="entry name" value="Leucine--tRNA ligase"/>
    <property type="match status" value="1"/>
</dbReference>
<dbReference type="Pfam" id="PF13603">
    <property type="entry name" value="tRNA-synt_1_2"/>
    <property type="match status" value="1"/>
</dbReference>
<dbReference type="PRINTS" id="PR00985">
    <property type="entry name" value="TRNASYNTHLEU"/>
</dbReference>
<evidence type="ECO:0000256" key="5">
    <source>
        <dbReference type="ARBA" id="ARBA00022840"/>
    </source>
</evidence>
<evidence type="ECO:0000256" key="2">
    <source>
        <dbReference type="ARBA" id="ARBA00013164"/>
    </source>
</evidence>
<dbReference type="InterPro" id="IPR009008">
    <property type="entry name" value="Val/Leu/Ile-tRNA-synth_edit"/>
</dbReference>
<dbReference type="PROSITE" id="PS00178">
    <property type="entry name" value="AA_TRNA_LIGASE_I"/>
    <property type="match status" value="1"/>
</dbReference>
<feature type="domain" description="Methionyl/Valyl/Leucyl/Isoleucyl-tRNA synthetase anticodon-binding" evidence="13">
    <location>
        <begin position="697"/>
        <end position="805"/>
    </location>
</feature>
<dbReference type="GO" id="GO:0005737">
    <property type="term" value="C:cytoplasm"/>
    <property type="evidence" value="ECO:0007669"/>
    <property type="project" value="UniProtKB-UniRule"/>
</dbReference>
<gene>
    <name evidence="15" type="ORF">HZS55_04845</name>
</gene>
<name>A0A7D5T380_9EURY</name>
<keyword evidence="4 10" id="KW-0547">Nucleotide-binding</keyword>
<dbReference type="InterPro" id="IPR025709">
    <property type="entry name" value="Leu_tRNA-synth_edit"/>
</dbReference>
<evidence type="ECO:0000256" key="8">
    <source>
        <dbReference type="ARBA" id="ARBA00047469"/>
    </source>
</evidence>
<dbReference type="SUPFAM" id="SSF47323">
    <property type="entry name" value="Anticodon-binding domain of a subclass of class I aminoacyl-tRNA synthetases"/>
    <property type="match status" value="1"/>
</dbReference>
<feature type="domain" description="Leucyl-tRNA synthetase editing" evidence="14">
    <location>
        <begin position="248"/>
        <end position="428"/>
    </location>
</feature>
<dbReference type="HAMAP" id="MF_00049_B">
    <property type="entry name" value="Leu_tRNA_synth_B"/>
    <property type="match status" value="1"/>
</dbReference>
<keyword evidence="16" id="KW-1185">Reference proteome</keyword>
<dbReference type="InterPro" id="IPR009080">
    <property type="entry name" value="tRNAsynth_Ia_anticodon-bd"/>
</dbReference>
<dbReference type="SUPFAM" id="SSF52374">
    <property type="entry name" value="Nucleotidylyl transferase"/>
    <property type="match status" value="1"/>
</dbReference>
<evidence type="ECO:0000259" key="14">
    <source>
        <dbReference type="Pfam" id="PF13603"/>
    </source>
</evidence>
<dbReference type="AlphaFoldDB" id="A0A7D5T380"/>
<dbReference type="EMBL" id="CP058910">
    <property type="protein sequence ID" value="QLH76670.1"/>
    <property type="molecule type" value="Genomic_DNA"/>
</dbReference>
<dbReference type="GeneID" id="56077166"/>
<comment type="catalytic activity">
    <reaction evidence="8">
        <text>tRNA(Leu) + L-leucine + ATP = L-leucyl-tRNA(Leu) + AMP + diphosphate</text>
        <dbReference type="Rhea" id="RHEA:11688"/>
        <dbReference type="Rhea" id="RHEA-COMP:9613"/>
        <dbReference type="Rhea" id="RHEA-COMP:9622"/>
        <dbReference type="ChEBI" id="CHEBI:30616"/>
        <dbReference type="ChEBI" id="CHEBI:33019"/>
        <dbReference type="ChEBI" id="CHEBI:57427"/>
        <dbReference type="ChEBI" id="CHEBI:78442"/>
        <dbReference type="ChEBI" id="CHEBI:78494"/>
        <dbReference type="ChEBI" id="CHEBI:456215"/>
        <dbReference type="EC" id="6.1.1.4"/>
    </reaction>
</comment>
<dbReference type="SUPFAM" id="SSF50677">
    <property type="entry name" value="ValRS/IleRS/LeuRS editing domain"/>
    <property type="match status" value="1"/>
</dbReference>
<dbReference type="GO" id="GO:0004823">
    <property type="term" value="F:leucine-tRNA ligase activity"/>
    <property type="evidence" value="ECO:0007669"/>
    <property type="project" value="UniProtKB-UniRule"/>
</dbReference>
<keyword evidence="6 10" id="KW-0648">Protein biosynthesis</keyword>
<dbReference type="NCBIfam" id="TIGR00396">
    <property type="entry name" value="leuS_bact"/>
    <property type="match status" value="1"/>
</dbReference>
<evidence type="ECO:0000313" key="16">
    <source>
        <dbReference type="Proteomes" id="UP000509667"/>
    </source>
</evidence>
<organism evidence="15 16">
    <name type="scientific">Halosimplex rubrum</name>
    <dbReference type="NCBI Taxonomy" id="869889"/>
    <lineage>
        <taxon>Archaea</taxon>
        <taxon>Methanobacteriati</taxon>
        <taxon>Methanobacteriota</taxon>
        <taxon>Stenosarchaea group</taxon>
        <taxon>Halobacteria</taxon>
        <taxon>Halobacteriales</taxon>
        <taxon>Haloarculaceae</taxon>
        <taxon>Halosimplex</taxon>
    </lineage>
</organism>
<dbReference type="CDD" id="cd00812">
    <property type="entry name" value="LeuRS_core"/>
    <property type="match status" value="1"/>
</dbReference>
<feature type="region of interest" description="Disordered" evidence="11">
    <location>
        <begin position="579"/>
        <end position="599"/>
    </location>
</feature>
<dbReference type="GO" id="GO:0002161">
    <property type="term" value="F:aminoacyl-tRNA deacylase activity"/>
    <property type="evidence" value="ECO:0007669"/>
    <property type="project" value="InterPro"/>
</dbReference>
<dbReference type="InterPro" id="IPR013155">
    <property type="entry name" value="M/V/L/I-tRNA-synth_anticd-bd"/>
</dbReference>
<keyword evidence="7 10" id="KW-0030">Aminoacyl-tRNA synthetase</keyword>
<evidence type="ECO:0000256" key="1">
    <source>
        <dbReference type="ARBA" id="ARBA00005594"/>
    </source>
</evidence>
<feature type="region of interest" description="Disordered" evidence="11">
    <location>
        <begin position="909"/>
        <end position="928"/>
    </location>
</feature>
<dbReference type="RefSeq" id="WP_179910605.1">
    <property type="nucleotide sequence ID" value="NZ_CP058910.1"/>
</dbReference>
<dbReference type="InterPro" id="IPR002300">
    <property type="entry name" value="aa-tRNA-synth_Ia"/>
</dbReference>
<dbReference type="InterPro" id="IPR014729">
    <property type="entry name" value="Rossmann-like_a/b/a_fold"/>
</dbReference>
<sequence length="928" mass="103468">MTAGTGEYDERERGFDHAEIEPRWQRTWDDEGVFRIPDDAEDPEYVLAMFPYTSGDLHMGHVRNYTITDAYARFERMRGEHVLHPMGWDSFGLPAENAAEERDTNPRDWTMDCIDTMKSQFRSMGFGYDWDREITTCEPEYYRWNQWLFERFREAGLVERQAAELNWCPSCETVLADEQVEEAETPKESPGGGGAAGDGAEICWRCDTPIDHREMDQWFLTITDYAEELLEALDDLEGWPNNVREMQRNWIGRQEGDSVEFELTTGDTVEIFTTRLDTIHGATFFAMSPGHEVAQELAEEDDDVAEYVHRVEGADEDEVDETSGVFTGEYATNPATGEEIPVYVADYVLEDVGTGALYAVPAHDERDHAFAEEHDIPIEQVVEPKPDADVDPEDVDVQEAAYPEDGVLVGSGEYDGLTSEEARETFVEVFDGEHRVEYRLRDWGISRQRYWGTPIPMIHCDECGYVEVPEEDLPVELPEFVQTTGNPLDAAEEWKAVECPDCGGPAERETDTMDTFVDSSWYFLRFLSPDLDDAPFDGERASDWMPVDRYVGGIEHAVMHLLYARFFTKVLDDIDLFEGAPASDASGGSPERSSDGVREPFANLTNQGMVLGEDGNKMSKSGDNGVSPTEIVEAYGADTARLFIMEAAQPEKDFAWSPEGVQSAHQFLQNLHGLAAELAESDGDGATGDDPVAAYVDRETDAAAARATAEFEDFRFNHALQAVRDLVSLLRRYHERADADAAVVERGVRTVVKLLGPVAPHVAEEVWGLLGGEGLLAEAEWPEAALPEDYDVASRLVEDTREDVRDIVDTVGIEDPQTITLAVAPEWKTRAHELARDSEADNLIGDLMGHDEIRERGDAAADFAQDLQAEREALSEVLAPEAEKAALERAAWLIEEEFEARVVVRSAGDADGDLAGKASPGRPAIDIE</sequence>
<protein>
    <recommendedName>
        <fullName evidence="2 9">Leucine--tRNA ligase</fullName>
        <ecNumber evidence="2 9">6.1.1.4</ecNumber>
    </recommendedName>
</protein>
<dbReference type="Gene3D" id="3.30.2320.20">
    <property type="entry name" value="Class I aminoacyl-tRNA synthetases (RS)"/>
    <property type="match status" value="1"/>
</dbReference>
<dbReference type="Gene3D" id="1.10.730.10">
    <property type="entry name" value="Isoleucyl-tRNA Synthetase, Domain 1"/>
    <property type="match status" value="1"/>
</dbReference>
<evidence type="ECO:0000256" key="3">
    <source>
        <dbReference type="ARBA" id="ARBA00022598"/>
    </source>
</evidence>
<evidence type="ECO:0000256" key="7">
    <source>
        <dbReference type="ARBA" id="ARBA00023146"/>
    </source>
</evidence>
<dbReference type="Pfam" id="PF08264">
    <property type="entry name" value="Anticodon_1"/>
    <property type="match status" value="1"/>
</dbReference>
<dbReference type="PANTHER" id="PTHR43740">
    <property type="entry name" value="LEUCYL-TRNA SYNTHETASE"/>
    <property type="match status" value="1"/>
</dbReference>
<dbReference type="KEGG" id="hrr:HZS55_04845"/>
<dbReference type="FunFam" id="3.40.50.620:FF:000060">
    <property type="entry name" value="Leucine--tRNA ligase"/>
    <property type="match status" value="1"/>
</dbReference>
<evidence type="ECO:0000259" key="12">
    <source>
        <dbReference type="Pfam" id="PF00133"/>
    </source>
</evidence>
<dbReference type="Proteomes" id="UP000509667">
    <property type="component" value="Chromosome"/>
</dbReference>
<keyword evidence="3 10" id="KW-0436">Ligase</keyword>
<dbReference type="Gene3D" id="3.40.50.620">
    <property type="entry name" value="HUPs"/>
    <property type="match status" value="2"/>
</dbReference>
<accession>A0A7D5T380</accession>